<evidence type="ECO:0000256" key="5">
    <source>
        <dbReference type="SAM" id="Phobius"/>
    </source>
</evidence>
<dbReference type="PANTHER" id="PTHR30249:SF0">
    <property type="entry name" value="PLASTIDAL GLYCOLATE_GLYCERATE TRANSLOCATOR 1, CHLOROPLASTIC"/>
    <property type="match status" value="1"/>
</dbReference>
<dbReference type="GO" id="GO:0016020">
    <property type="term" value="C:membrane"/>
    <property type="evidence" value="ECO:0007669"/>
    <property type="project" value="UniProtKB-SubCell"/>
</dbReference>
<dbReference type="RefSeq" id="WP_222579924.1">
    <property type="nucleotide sequence ID" value="NZ_JAHVHU010000008.1"/>
</dbReference>
<evidence type="ECO:0000256" key="3">
    <source>
        <dbReference type="ARBA" id="ARBA00022989"/>
    </source>
</evidence>
<proteinExistence type="predicted"/>
<evidence type="ECO:0000313" key="7">
    <source>
        <dbReference type="Proteomes" id="UP000753961"/>
    </source>
</evidence>
<organism evidence="6 7">
    <name type="scientific">Membranihabitans marinus</name>
    <dbReference type="NCBI Taxonomy" id="1227546"/>
    <lineage>
        <taxon>Bacteria</taxon>
        <taxon>Pseudomonadati</taxon>
        <taxon>Bacteroidota</taxon>
        <taxon>Saprospiria</taxon>
        <taxon>Saprospirales</taxon>
        <taxon>Saprospiraceae</taxon>
        <taxon>Membranihabitans</taxon>
    </lineage>
</organism>
<evidence type="ECO:0000256" key="4">
    <source>
        <dbReference type="ARBA" id="ARBA00023136"/>
    </source>
</evidence>
<comment type="caution">
    <text evidence="6">The sequence shown here is derived from an EMBL/GenBank/DDBJ whole genome shotgun (WGS) entry which is preliminary data.</text>
</comment>
<feature type="transmembrane region" description="Helical" evidence="5">
    <location>
        <begin position="200"/>
        <end position="220"/>
    </location>
</feature>
<dbReference type="AlphaFoldDB" id="A0A953HPF8"/>
<keyword evidence="2 5" id="KW-0812">Transmembrane</keyword>
<name>A0A953HPF8_9BACT</name>
<evidence type="ECO:0000256" key="2">
    <source>
        <dbReference type="ARBA" id="ARBA00022692"/>
    </source>
</evidence>
<feature type="transmembrane region" description="Helical" evidence="5">
    <location>
        <begin position="84"/>
        <end position="107"/>
    </location>
</feature>
<keyword evidence="3 5" id="KW-1133">Transmembrane helix</keyword>
<evidence type="ECO:0000256" key="1">
    <source>
        <dbReference type="ARBA" id="ARBA00004141"/>
    </source>
</evidence>
<dbReference type="InterPro" id="IPR007300">
    <property type="entry name" value="CidB/LrgB"/>
</dbReference>
<feature type="transmembrane region" description="Helical" evidence="5">
    <location>
        <begin position="21"/>
        <end position="39"/>
    </location>
</feature>
<feature type="transmembrane region" description="Helical" evidence="5">
    <location>
        <begin position="55"/>
        <end position="72"/>
    </location>
</feature>
<accession>A0A953HPF8</accession>
<sequence>MSSLVTICLFLLARLLHSRKPYLIFVPVFFSVLGCILFLKGTGMNFTQYFEENKVLTSLLGPAVVALGVLMYKQMDAIKSRLGPLLIAIACGSLASVFLVAVLAVVLKLPSELAASLLPLGITTPIAIEVSEPLGGDPAITSVVVIGIGLLGNMFSPIWLRWFRITDVGASGVAIGMVSHGIGTARAIQLHEMTGVFSGLAMCINGVVTVFTAPLMWSLFYG</sequence>
<dbReference type="PANTHER" id="PTHR30249">
    <property type="entry name" value="PUTATIVE SEROTONIN TRANSPORTER"/>
    <property type="match status" value="1"/>
</dbReference>
<evidence type="ECO:0000313" key="6">
    <source>
        <dbReference type="EMBL" id="MBY5958388.1"/>
    </source>
</evidence>
<dbReference type="Proteomes" id="UP000753961">
    <property type="component" value="Unassembled WGS sequence"/>
</dbReference>
<protein>
    <submittedName>
        <fullName evidence="6">LrgB family protein</fullName>
    </submittedName>
</protein>
<gene>
    <name evidence="6" type="ORF">KUV50_09615</name>
</gene>
<feature type="transmembrane region" description="Helical" evidence="5">
    <location>
        <begin position="143"/>
        <end position="162"/>
    </location>
</feature>
<keyword evidence="7" id="KW-1185">Reference proteome</keyword>
<dbReference type="EMBL" id="JAHVHU010000008">
    <property type="protein sequence ID" value="MBY5958388.1"/>
    <property type="molecule type" value="Genomic_DNA"/>
</dbReference>
<keyword evidence="4 5" id="KW-0472">Membrane</keyword>
<dbReference type="Pfam" id="PF04172">
    <property type="entry name" value="LrgB"/>
    <property type="match status" value="1"/>
</dbReference>
<reference evidence="6" key="1">
    <citation type="submission" date="2021-06" db="EMBL/GenBank/DDBJ databases">
        <title>44 bacteria genomes isolated from Dapeng, Shenzhen.</title>
        <authorList>
            <person name="Zheng W."/>
            <person name="Yu S."/>
            <person name="Huang Y."/>
        </authorList>
    </citation>
    <scope>NUCLEOTIDE SEQUENCE</scope>
    <source>
        <strain evidence="6">DP5N28-2</strain>
    </source>
</reference>
<comment type="subcellular location">
    <subcellularLocation>
        <location evidence="1">Membrane</location>
        <topology evidence="1">Multi-pass membrane protein</topology>
    </subcellularLocation>
</comment>